<keyword evidence="1" id="KW-0812">Transmembrane</keyword>
<dbReference type="KEGG" id="dee:HQN60_01275"/>
<reference evidence="2 3" key="1">
    <citation type="submission" date="2020-05" db="EMBL/GenBank/DDBJ databases">
        <title>Complete genome sequence of Deefgea sp. D17.</title>
        <authorList>
            <person name="Bae J.-W."/>
            <person name="Han J.E."/>
        </authorList>
    </citation>
    <scope>NUCLEOTIDE SEQUENCE [LARGE SCALE GENOMIC DNA]</scope>
    <source>
        <strain evidence="2 3">D17</strain>
    </source>
</reference>
<evidence type="ECO:0000313" key="3">
    <source>
        <dbReference type="Proteomes" id="UP000504844"/>
    </source>
</evidence>
<proteinExistence type="predicted"/>
<dbReference type="EMBL" id="CP054143">
    <property type="protein sequence ID" value="QKJ65475.1"/>
    <property type="molecule type" value="Genomic_DNA"/>
</dbReference>
<gene>
    <name evidence="2" type="ORF">HQN60_01275</name>
</gene>
<name>A0A6M8SK67_9NEIS</name>
<dbReference type="InterPro" id="IPR019670">
    <property type="entry name" value="DUF2523"/>
</dbReference>
<dbReference type="AlphaFoldDB" id="A0A6M8SK67"/>
<keyword evidence="1" id="KW-0472">Membrane</keyword>
<accession>A0A6M8SK67</accession>
<sequence length="95" mass="10483">MFGILLSAFNAVIGWVFRTLIVKFVVAFAVFYLVQLMAENLIDLLPGVDGLNSAFGGVAPTVWWYLDAFEIAAGIQMVIAAYVTRFLIRRIPVIG</sequence>
<protein>
    <submittedName>
        <fullName evidence="2">DUF2523 domain-containing protein</fullName>
    </submittedName>
</protein>
<keyword evidence="1" id="KW-1133">Transmembrane helix</keyword>
<dbReference type="Pfam" id="PF10734">
    <property type="entry name" value="DUF2523"/>
    <property type="match status" value="1"/>
</dbReference>
<feature type="transmembrane region" description="Helical" evidence="1">
    <location>
        <begin position="12"/>
        <end position="34"/>
    </location>
</feature>
<dbReference type="RefSeq" id="WP_173531985.1">
    <property type="nucleotide sequence ID" value="NZ_CP054143.1"/>
</dbReference>
<evidence type="ECO:0000313" key="2">
    <source>
        <dbReference type="EMBL" id="QKJ65475.1"/>
    </source>
</evidence>
<feature type="transmembrane region" description="Helical" evidence="1">
    <location>
        <begin position="62"/>
        <end position="83"/>
    </location>
</feature>
<keyword evidence="3" id="KW-1185">Reference proteome</keyword>
<dbReference type="Proteomes" id="UP000504844">
    <property type="component" value="Chromosome"/>
</dbReference>
<organism evidence="2 3">
    <name type="scientific">Deefgea piscis</name>
    <dbReference type="NCBI Taxonomy" id="2739061"/>
    <lineage>
        <taxon>Bacteria</taxon>
        <taxon>Pseudomonadati</taxon>
        <taxon>Pseudomonadota</taxon>
        <taxon>Betaproteobacteria</taxon>
        <taxon>Neisseriales</taxon>
        <taxon>Chitinibacteraceae</taxon>
        <taxon>Deefgea</taxon>
    </lineage>
</organism>
<evidence type="ECO:0000256" key="1">
    <source>
        <dbReference type="SAM" id="Phobius"/>
    </source>
</evidence>